<dbReference type="AlphaFoldDB" id="A0A431TK35"/>
<dbReference type="InterPro" id="IPR036890">
    <property type="entry name" value="HATPase_C_sf"/>
</dbReference>
<reference evidence="17 18" key="1">
    <citation type="submission" date="2018-12" db="EMBL/GenBank/DDBJ databases">
        <title>The genome of Variovorax gossypii DSM 100435.</title>
        <authorList>
            <person name="Gao J."/>
            <person name="Sun J."/>
        </authorList>
    </citation>
    <scope>NUCLEOTIDE SEQUENCE [LARGE SCALE GENOMIC DNA]</scope>
    <source>
        <strain evidence="17 18">DSM 100435</strain>
    </source>
</reference>
<dbReference type="PROSITE" id="PS50109">
    <property type="entry name" value="HIS_KIN"/>
    <property type="match status" value="1"/>
</dbReference>
<keyword evidence="4" id="KW-1003">Cell membrane</keyword>
<proteinExistence type="predicted"/>
<keyword evidence="7 15" id="KW-0812">Transmembrane</keyword>
<evidence type="ECO:0000256" key="7">
    <source>
        <dbReference type="ARBA" id="ARBA00022692"/>
    </source>
</evidence>
<dbReference type="GO" id="GO:0005886">
    <property type="term" value="C:plasma membrane"/>
    <property type="evidence" value="ECO:0007669"/>
    <property type="project" value="UniProtKB-SubCell"/>
</dbReference>
<dbReference type="InterPro" id="IPR033480">
    <property type="entry name" value="sCache_2"/>
</dbReference>
<dbReference type="SMART" id="SM00387">
    <property type="entry name" value="HATPase_c"/>
    <property type="match status" value="1"/>
</dbReference>
<evidence type="ECO:0000256" key="5">
    <source>
        <dbReference type="ARBA" id="ARBA00022553"/>
    </source>
</evidence>
<dbReference type="EC" id="2.7.13.3" evidence="3"/>
<dbReference type="GO" id="GO:0000155">
    <property type="term" value="F:phosphorelay sensor kinase activity"/>
    <property type="evidence" value="ECO:0007669"/>
    <property type="project" value="InterPro"/>
</dbReference>
<dbReference type="GO" id="GO:0005524">
    <property type="term" value="F:ATP binding"/>
    <property type="evidence" value="ECO:0007669"/>
    <property type="project" value="UniProtKB-KW"/>
</dbReference>
<evidence type="ECO:0000259" key="16">
    <source>
        <dbReference type="PROSITE" id="PS50109"/>
    </source>
</evidence>
<comment type="catalytic activity">
    <reaction evidence="1">
        <text>ATP + protein L-histidine = ADP + protein N-phospho-L-histidine.</text>
        <dbReference type="EC" id="2.7.13.3"/>
    </reaction>
</comment>
<dbReference type="InterPro" id="IPR011712">
    <property type="entry name" value="Sig_transdc_His_kin_sub3_dim/P"/>
</dbReference>
<evidence type="ECO:0000313" key="17">
    <source>
        <dbReference type="EMBL" id="RTQ33333.1"/>
    </source>
</evidence>
<keyword evidence="11 15" id="KW-1133">Transmembrane helix</keyword>
<keyword evidence="5" id="KW-0597">Phosphoprotein</keyword>
<evidence type="ECO:0000256" key="8">
    <source>
        <dbReference type="ARBA" id="ARBA00022741"/>
    </source>
</evidence>
<dbReference type="CDD" id="cd18774">
    <property type="entry name" value="PDC2_HK_sensor"/>
    <property type="match status" value="1"/>
</dbReference>
<evidence type="ECO:0000256" key="4">
    <source>
        <dbReference type="ARBA" id="ARBA00022475"/>
    </source>
</evidence>
<evidence type="ECO:0000256" key="14">
    <source>
        <dbReference type="SAM" id="MobiDB-lite"/>
    </source>
</evidence>
<dbReference type="Pfam" id="PF02518">
    <property type="entry name" value="HATPase_c"/>
    <property type="match status" value="1"/>
</dbReference>
<dbReference type="Proteomes" id="UP000267418">
    <property type="component" value="Unassembled WGS sequence"/>
</dbReference>
<evidence type="ECO:0000256" key="3">
    <source>
        <dbReference type="ARBA" id="ARBA00012438"/>
    </source>
</evidence>
<dbReference type="GO" id="GO:0046983">
    <property type="term" value="F:protein dimerization activity"/>
    <property type="evidence" value="ECO:0007669"/>
    <property type="project" value="InterPro"/>
</dbReference>
<dbReference type="PIRSF" id="PIRSF037314">
    <property type="entry name" value="STHK_MctS"/>
    <property type="match status" value="1"/>
</dbReference>
<evidence type="ECO:0000256" key="10">
    <source>
        <dbReference type="ARBA" id="ARBA00022840"/>
    </source>
</evidence>
<evidence type="ECO:0000256" key="13">
    <source>
        <dbReference type="ARBA" id="ARBA00023136"/>
    </source>
</evidence>
<keyword evidence="9 17" id="KW-0418">Kinase</keyword>
<dbReference type="SMART" id="SM01049">
    <property type="entry name" value="Cache_2"/>
    <property type="match status" value="1"/>
</dbReference>
<dbReference type="InterPro" id="IPR003594">
    <property type="entry name" value="HATPase_dom"/>
</dbReference>
<keyword evidence="8" id="KW-0547">Nucleotide-binding</keyword>
<keyword evidence="10" id="KW-0067">ATP-binding</keyword>
<evidence type="ECO:0000256" key="6">
    <source>
        <dbReference type="ARBA" id="ARBA00022679"/>
    </source>
</evidence>
<comment type="subcellular location">
    <subcellularLocation>
        <location evidence="2">Cell membrane</location>
        <topology evidence="2">Multi-pass membrane protein</topology>
    </subcellularLocation>
</comment>
<evidence type="ECO:0000256" key="12">
    <source>
        <dbReference type="ARBA" id="ARBA00023012"/>
    </source>
</evidence>
<feature type="transmembrane region" description="Helical" evidence="15">
    <location>
        <begin position="203"/>
        <end position="226"/>
    </location>
</feature>
<dbReference type="OrthoDB" id="9797605at2"/>
<evidence type="ECO:0000313" key="18">
    <source>
        <dbReference type="Proteomes" id="UP000267418"/>
    </source>
</evidence>
<sequence length="473" mass="52405">MNLRTKIVALAVAPLLLALVLVALAVRHQENDLAQRERALIENSYMAQRRSELRSYVDLAVSNLMPLYESGQDDEATRNEALRRLAALNYGDDGYFFVYDLEGKSLMHSRQPELVGQNLWELRDSHGRYTIQELIKGAKENGGGYVEYEWRKPSSAQLAPKLGYVTAMPRWNWMVGTGLYLDDIQTTMDTLDRQVNANVTATLLWIAGIAALCLGVVSAAGLLLNLSEHRTAEAKLRLLARRVVQSQEEERGHLARELHDGTSQTLVSAKLLIESAVESLDRQQQPTPPALVKALQRLNDSLIEVRRISHRLRPALLDTLGLPAALERLVDEFREEGGGVDASMMIGGESFELQPEVKTALFRLTQEALTNVRKHANAQHVHIALNFDEEEGVRLEVSDDGTGFDIEAVQLDPRRGIGLRNMRERMEAIGGRLTMCSNAGRTSIEAEVPARSARAAAAEQKQQAHAPASGARA</sequence>
<dbReference type="Pfam" id="PF07730">
    <property type="entry name" value="HisKA_3"/>
    <property type="match status" value="1"/>
</dbReference>
<dbReference type="RefSeq" id="WP_126471777.1">
    <property type="nucleotide sequence ID" value="NZ_RXOE01000004.1"/>
</dbReference>
<evidence type="ECO:0000256" key="15">
    <source>
        <dbReference type="SAM" id="Phobius"/>
    </source>
</evidence>
<dbReference type="PANTHER" id="PTHR24421">
    <property type="entry name" value="NITRATE/NITRITE SENSOR PROTEIN NARX-RELATED"/>
    <property type="match status" value="1"/>
</dbReference>
<keyword evidence="18" id="KW-1185">Reference proteome</keyword>
<evidence type="ECO:0000256" key="9">
    <source>
        <dbReference type="ARBA" id="ARBA00022777"/>
    </source>
</evidence>
<keyword evidence="13 15" id="KW-0472">Membrane</keyword>
<dbReference type="Gene3D" id="3.30.450.20">
    <property type="entry name" value="PAS domain"/>
    <property type="match status" value="1"/>
</dbReference>
<accession>A0A431TK35</accession>
<evidence type="ECO:0000256" key="1">
    <source>
        <dbReference type="ARBA" id="ARBA00000085"/>
    </source>
</evidence>
<dbReference type="InterPro" id="IPR017171">
    <property type="entry name" value="Sig_transdc_His_kinase_MctS"/>
</dbReference>
<comment type="caution">
    <text evidence="17">The sequence shown here is derived from an EMBL/GenBank/DDBJ whole genome shotgun (WGS) entry which is preliminary data.</text>
</comment>
<feature type="region of interest" description="Disordered" evidence="14">
    <location>
        <begin position="450"/>
        <end position="473"/>
    </location>
</feature>
<dbReference type="EMBL" id="RXOE01000004">
    <property type="protein sequence ID" value="RTQ33333.1"/>
    <property type="molecule type" value="Genomic_DNA"/>
</dbReference>
<dbReference type="SUPFAM" id="SSF55874">
    <property type="entry name" value="ATPase domain of HSP90 chaperone/DNA topoisomerase II/histidine kinase"/>
    <property type="match status" value="1"/>
</dbReference>
<organism evidence="17 18">
    <name type="scientific">Variovorax gossypii</name>
    <dbReference type="NCBI Taxonomy" id="1679495"/>
    <lineage>
        <taxon>Bacteria</taxon>
        <taxon>Pseudomonadati</taxon>
        <taxon>Pseudomonadota</taxon>
        <taxon>Betaproteobacteria</taxon>
        <taxon>Burkholderiales</taxon>
        <taxon>Comamonadaceae</taxon>
        <taxon>Variovorax</taxon>
    </lineage>
</organism>
<keyword evidence="6" id="KW-0808">Transferase</keyword>
<name>A0A431TK35_9BURK</name>
<evidence type="ECO:0000256" key="2">
    <source>
        <dbReference type="ARBA" id="ARBA00004651"/>
    </source>
</evidence>
<dbReference type="Gene3D" id="3.30.565.10">
    <property type="entry name" value="Histidine kinase-like ATPase, C-terminal domain"/>
    <property type="match status" value="1"/>
</dbReference>
<dbReference type="CDD" id="cd16917">
    <property type="entry name" value="HATPase_UhpB-NarQ-NarX-like"/>
    <property type="match status" value="1"/>
</dbReference>
<dbReference type="InterPro" id="IPR050482">
    <property type="entry name" value="Sensor_HK_TwoCompSys"/>
</dbReference>
<feature type="domain" description="Histidine kinase" evidence="16">
    <location>
        <begin position="253"/>
        <end position="452"/>
    </location>
</feature>
<keyword evidence="12" id="KW-0902">Two-component regulatory system</keyword>
<evidence type="ECO:0000256" key="11">
    <source>
        <dbReference type="ARBA" id="ARBA00022989"/>
    </source>
</evidence>
<dbReference type="Gene3D" id="1.20.5.1930">
    <property type="match status" value="1"/>
</dbReference>
<dbReference type="Pfam" id="PF17200">
    <property type="entry name" value="sCache_2"/>
    <property type="match status" value="1"/>
</dbReference>
<protein>
    <recommendedName>
        <fullName evidence="3">histidine kinase</fullName>
        <ecNumber evidence="3">2.7.13.3</ecNumber>
    </recommendedName>
</protein>
<dbReference type="PANTHER" id="PTHR24421:SF10">
    <property type="entry name" value="NITRATE_NITRITE SENSOR PROTEIN NARQ"/>
    <property type="match status" value="1"/>
</dbReference>
<gene>
    <name evidence="17" type="ORF">EJP69_17575</name>
</gene>
<dbReference type="InterPro" id="IPR005467">
    <property type="entry name" value="His_kinase_dom"/>
</dbReference>